<dbReference type="Proteomes" id="UP001152447">
    <property type="component" value="Unassembled WGS sequence"/>
</dbReference>
<evidence type="ECO:0000256" key="1">
    <source>
        <dbReference type="SAM" id="Phobius"/>
    </source>
</evidence>
<accession>A0A9W4VY32</accession>
<evidence type="ECO:0000313" key="3">
    <source>
        <dbReference type="Proteomes" id="UP001152447"/>
    </source>
</evidence>
<dbReference type="AlphaFoldDB" id="A0A9W4VY32"/>
<dbReference type="RefSeq" id="WP_262977088.1">
    <property type="nucleotide sequence ID" value="NZ_CAMAPB010000046.1"/>
</dbReference>
<dbReference type="EMBL" id="CAMAPB010000046">
    <property type="protein sequence ID" value="CAH9062962.1"/>
    <property type="molecule type" value="Genomic_DNA"/>
</dbReference>
<protein>
    <submittedName>
        <fullName evidence="2">Uncharacterized protein</fullName>
    </submittedName>
</protein>
<comment type="caution">
    <text evidence="2">The sequence shown here is derived from an EMBL/GenBank/DDBJ whole genome shotgun (WGS) entry which is preliminary data.</text>
</comment>
<name>A0A9W4VY32_PSEHA</name>
<evidence type="ECO:0000313" key="2">
    <source>
        <dbReference type="EMBL" id="CAH9062962.1"/>
    </source>
</evidence>
<proteinExistence type="predicted"/>
<organism evidence="2 3">
    <name type="scientific">Pseudoalteromonas haloplanktis</name>
    <name type="common">Alteromonas haloplanktis</name>
    <dbReference type="NCBI Taxonomy" id="228"/>
    <lineage>
        <taxon>Bacteria</taxon>
        <taxon>Pseudomonadati</taxon>
        <taxon>Pseudomonadota</taxon>
        <taxon>Gammaproteobacteria</taxon>
        <taxon>Alteromonadales</taxon>
        <taxon>Pseudoalteromonadaceae</taxon>
        <taxon>Pseudoalteromonas</taxon>
    </lineage>
</organism>
<gene>
    <name evidence="2" type="ORF">PSEHALCIP103_02817</name>
</gene>
<keyword evidence="3" id="KW-1185">Reference proteome</keyword>
<feature type="transmembrane region" description="Helical" evidence="1">
    <location>
        <begin position="6"/>
        <end position="26"/>
    </location>
</feature>
<sequence length="320" mass="36148">MDINLTLVFASTVVVAVISIISTVLTHKRIAELESKSVEKADLATTELDKGLSKLLETVIKKIESFEESSAQIGTEHQLQVEKSFEDSLQTLKNLQKEVNSSFDRQHNNFTEGNIKLLSSLDESFSKVNESSKKGFESLSISTKEAVELIKTDLKRTEVTLNNSIIDLGKEQHKVAFVNNQNQLSNFETLTTLLQSIRIDNIIELTNELGKHKKLTVETEDFVKKLGDCKVLTIEDKLTGQITQVYYENGIKRSTDTFSGEHLKYQMFFDEDGKASRGVELDTEGNLTFEYLYNEAGEVNKRIEHVYDNSGSVQKIEKSY</sequence>
<keyword evidence="1" id="KW-0812">Transmembrane</keyword>
<keyword evidence="1" id="KW-0472">Membrane</keyword>
<keyword evidence="1" id="KW-1133">Transmembrane helix</keyword>
<reference evidence="2" key="1">
    <citation type="submission" date="2022-07" db="EMBL/GenBank/DDBJ databases">
        <authorList>
            <person name="Criscuolo A."/>
        </authorList>
    </citation>
    <scope>NUCLEOTIDE SEQUENCE</scope>
    <source>
        <strain evidence="2">CIP103197</strain>
    </source>
</reference>